<reference evidence="2" key="1">
    <citation type="submission" date="2019-07" db="EMBL/GenBank/DDBJ databases">
        <authorList>
            <person name="Dittberner H."/>
        </authorList>
    </citation>
    <scope>NUCLEOTIDE SEQUENCE [LARGE SCALE GENOMIC DNA]</scope>
</reference>
<dbReference type="EMBL" id="CABITT030000005">
    <property type="protein sequence ID" value="VVB05593.1"/>
    <property type="molecule type" value="Genomic_DNA"/>
</dbReference>
<accession>A0A565BW43</accession>
<name>A0A565BW43_9BRAS</name>
<dbReference type="SUPFAM" id="SSF53271">
    <property type="entry name" value="PRTase-like"/>
    <property type="match status" value="1"/>
</dbReference>
<feature type="domain" description="Phosphoribosyltransferase" evidence="1">
    <location>
        <begin position="2"/>
        <end position="67"/>
    </location>
</feature>
<evidence type="ECO:0000313" key="2">
    <source>
        <dbReference type="EMBL" id="VVB05593.1"/>
    </source>
</evidence>
<keyword evidence="3" id="KW-1185">Reference proteome</keyword>
<dbReference type="InterPro" id="IPR000836">
    <property type="entry name" value="PRTase_dom"/>
</dbReference>
<dbReference type="Pfam" id="PF14681">
    <property type="entry name" value="UPRTase"/>
    <property type="match status" value="1"/>
</dbReference>
<dbReference type="InterPro" id="IPR029057">
    <property type="entry name" value="PRTase-like"/>
</dbReference>
<protein>
    <recommendedName>
        <fullName evidence="1">Phosphoribosyltransferase domain-containing protein</fullName>
    </recommendedName>
</protein>
<evidence type="ECO:0000259" key="1">
    <source>
        <dbReference type="Pfam" id="PF14681"/>
    </source>
</evidence>
<dbReference type="AlphaFoldDB" id="A0A565BW43"/>
<dbReference type="OrthoDB" id="106623at2759"/>
<proteinExistence type="predicted"/>
<dbReference type="Proteomes" id="UP000489600">
    <property type="component" value="Unassembled WGS sequence"/>
</dbReference>
<sequence length="67" mass="7368">MDLLKERGLYVQQIKVISVIAAPPALTKLNEKYPRLHVYTGIIDPEVNEKGFIIPGLGDAGDRSFGT</sequence>
<evidence type="ECO:0000313" key="3">
    <source>
        <dbReference type="Proteomes" id="UP000489600"/>
    </source>
</evidence>
<comment type="caution">
    <text evidence="2">The sequence shown here is derived from an EMBL/GenBank/DDBJ whole genome shotgun (WGS) entry which is preliminary data.</text>
</comment>
<dbReference type="Gene3D" id="3.40.50.2020">
    <property type="match status" value="1"/>
</dbReference>
<organism evidence="2 3">
    <name type="scientific">Arabis nemorensis</name>
    <dbReference type="NCBI Taxonomy" id="586526"/>
    <lineage>
        <taxon>Eukaryota</taxon>
        <taxon>Viridiplantae</taxon>
        <taxon>Streptophyta</taxon>
        <taxon>Embryophyta</taxon>
        <taxon>Tracheophyta</taxon>
        <taxon>Spermatophyta</taxon>
        <taxon>Magnoliopsida</taxon>
        <taxon>eudicotyledons</taxon>
        <taxon>Gunneridae</taxon>
        <taxon>Pentapetalae</taxon>
        <taxon>rosids</taxon>
        <taxon>malvids</taxon>
        <taxon>Brassicales</taxon>
        <taxon>Brassicaceae</taxon>
        <taxon>Arabideae</taxon>
        <taxon>Arabis</taxon>
    </lineage>
</organism>
<gene>
    <name evidence="2" type="ORF">ANE_LOCUS16037</name>
</gene>